<feature type="transmembrane region" description="Helical" evidence="1">
    <location>
        <begin position="191"/>
        <end position="210"/>
    </location>
</feature>
<dbReference type="AlphaFoldDB" id="A0A1E5IR96"/>
<dbReference type="STRING" id="23.BEL05_04105"/>
<proteinExistence type="predicted"/>
<feature type="transmembrane region" description="Helical" evidence="1">
    <location>
        <begin position="217"/>
        <end position="237"/>
    </location>
</feature>
<dbReference type="EMBL" id="MCBT01000048">
    <property type="protein sequence ID" value="OEG72508.1"/>
    <property type="molecule type" value="Genomic_DNA"/>
</dbReference>
<reference evidence="4 5" key="1">
    <citation type="submission" date="2016-07" db="EMBL/GenBank/DDBJ databases">
        <title>Whole-genome of two Shewanella species isolated from a digestive organ of sea cucumber Apostichopus japonicus Selenka 1867.</title>
        <authorList>
            <person name="Hong H.-H."/>
            <person name="Choi H."/>
            <person name="Cheon S."/>
            <person name="Oh J.-S."/>
            <person name="Lee H.-G."/>
            <person name="Park C."/>
        </authorList>
    </citation>
    <scope>NUCLEOTIDE SEQUENCE [LARGE SCALE GENOMIC DNA]</scope>
    <source>
        <strain evidence="4 5">CSB03KR</strain>
    </source>
</reference>
<dbReference type="Pfam" id="PF00892">
    <property type="entry name" value="EamA"/>
    <property type="match status" value="2"/>
</dbReference>
<evidence type="ECO:0000313" key="4">
    <source>
        <dbReference type="EMBL" id="OEG72508.1"/>
    </source>
</evidence>
<feature type="transmembrane region" description="Helical" evidence="1">
    <location>
        <begin position="20"/>
        <end position="40"/>
    </location>
</feature>
<comment type="caution">
    <text evidence="4">The sequence shown here is derived from an EMBL/GenBank/DDBJ whole genome shotgun (WGS) entry which is preliminary data.</text>
</comment>
<dbReference type="Gene3D" id="1.10.3730.20">
    <property type="match status" value="1"/>
</dbReference>
<dbReference type="InterPro" id="IPR037185">
    <property type="entry name" value="EmrE-like"/>
</dbReference>
<keyword evidence="1" id="KW-0472">Membrane</keyword>
<dbReference type="SUPFAM" id="SSF103481">
    <property type="entry name" value="Multidrug resistance efflux transporter EmrE"/>
    <property type="match status" value="2"/>
</dbReference>
<reference evidence="3 6" key="2">
    <citation type="submission" date="2021-05" db="EMBL/GenBank/DDBJ databases">
        <title>Molecular characterization for Shewanella algae harboring chromosomal blaOXA-55-like strains isolated from clinical and environment sample.</title>
        <authorList>
            <person name="Ohama Y."/>
            <person name="Aoki K."/>
            <person name="Harada S."/>
            <person name="Moriya K."/>
            <person name="Ishii Y."/>
            <person name="Tateda K."/>
        </authorList>
    </citation>
    <scope>NUCLEOTIDE SEQUENCE [LARGE SCALE GENOMIC DNA]</scope>
    <source>
        <strain evidence="3 6">MBTL60-118</strain>
    </source>
</reference>
<gene>
    <name evidence="4" type="ORF">BEL05_04105</name>
    <name evidence="3" type="ORF">TUM3794_02170</name>
</gene>
<dbReference type="PANTHER" id="PTHR22911:SF79">
    <property type="entry name" value="MOBA-LIKE NTP TRANSFERASE DOMAIN-CONTAINING PROTEIN"/>
    <property type="match status" value="1"/>
</dbReference>
<feature type="transmembrane region" description="Helical" evidence="1">
    <location>
        <begin position="243"/>
        <end position="261"/>
    </location>
</feature>
<keyword evidence="1" id="KW-1133">Transmembrane helix</keyword>
<evidence type="ECO:0000313" key="3">
    <source>
        <dbReference type="EMBL" id="GIU35014.1"/>
    </source>
</evidence>
<dbReference type="OrthoDB" id="5810973at2"/>
<evidence type="ECO:0000313" key="5">
    <source>
        <dbReference type="Proteomes" id="UP000095230"/>
    </source>
</evidence>
<accession>A0A1E5IR96</accession>
<name>A0A1E5IR96_SHECO</name>
<dbReference type="InterPro" id="IPR000620">
    <property type="entry name" value="EamA_dom"/>
</dbReference>
<dbReference type="EMBL" id="BPEU01000001">
    <property type="protein sequence ID" value="GIU35014.1"/>
    <property type="molecule type" value="Genomic_DNA"/>
</dbReference>
<evidence type="ECO:0000256" key="1">
    <source>
        <dbReference type="SAM" id="Phobius"/>
    </source>
</evidence>
<keyword evidence="1" id="KW-0812">Transmembrane</keyword>
<organism evidence="4 5">
    <name type="scientific">Shewanella colwelliana</name>
    <name type="common">Alteromonas colwelliana</name>
    <dbReference type="NCBI Taxonomy" id="23"/>
    <lineage>
        <taxon>Bacteria</taxon>
        <taxon>Pseudomonadati</taxon>
        <taxon>Pseudomonadota</taxon>
        <taxon>Gammaproteobacteria</taxon>
        <taxon>Alteromonadales</taxon>
        <taxon>Shewanellaceae</taxon>
        <taxon>Shewanella</taxon>
    </lineage>
</organism>
<feature type="transmembrane region" description="Helical" evidence="1">
    <location>
        <begin position="78"/>
        <end position="96"/>
    </location>
</feature>
<feature type="domain" description="EamA" evidence="2">
    <location>
        <begin position="133"/>
        <end position="258"/>
    </location>
</feature>
<feature type="transmembrane region" description="Helical" evidence="1">
    <location>
        <begin position="164"/>
        <end position="185"/>
    </location>
</feature>
<dbReference type="GO" id="GO:0016020">
    <property type="term" value="C:membrane"/>
    <property type="evidence" value="ECO:0007669"/>
    <property type="project" value="InterPro"/>
</dbReference>
<dbReference type="Proteomes" id="UP000095230">
    <property type="component" value="Unassembled WGS sequence"/>
</dbReference>
<dbReference type="PANTHER" id="PTHR22911">
    <property type="entry name" value="ACYL-MALONYL CONDENSING ENZYME-RELATED"/>
    <property type="match status" value="1"/>
</dbReference>
<feature type="transmembrane region" description="Helical" evidence="1">
    <location>
        <begin position="134"/>
        <end position="152"/>
    </location>
</feature>
<dbReference type="Proteomes" id="UP000773469">
    <property type="component" value="Unassembled WGS sequence"/>
</dbReference>
<protein>
    <recommendedName>
        <fullName evidence="2">EamA domain-containing protein</fullName>
    </recommendedName>
</protein>
<evidence type="ECO:0000313" key="6">
    <source>
        <dbReference type="Proteomes" id="UP000773469"/>
    </source>
</evidence>
<evidence type="ECO:0000259" key="2">
    <source>
        <dbReference type="Pfam" id="PF00892"/>
    </source>
</evidence>
<feature type="domain" description="EamA" evidence="2">
    <location>
        <begin position="12"/>
        <end position="119"/>
    </location>
</feature>
<sequence length="272" mass="29919">MGTIGALAQASMLDATTVTFYRLFIGAVCLLAYMVITGKHRQILHCPSKHNVINGAMLAGFMVFYVEAINYINMANAVMVIYLAPLFTAAGAHFLFAEKLNRFTLSAIVTALMGVVFILPSLSSLTDDPQQWRGYGFALLALLSYSSFMLVNRRSIHTTPYQSTLVQLIIGACCLLPFALNQAVVPSIEQWGWLLLIGFFPGFLAILLAVKALRELPTATFGTLAYMEPVTVVLLGWTLFSQYLTVDQLVGCVLIVIAGLIQTRYSHRNHVE</sequence>
<feature type="transmembrane region" description="Helical" evidence="1">
    <location>
        <begin position="103"/>
        <end position="122"/>
    </location>
</feature>
<feature type="transmembrane region" description="Helical" evidence="1">
    <location>
        <begin position="52"/>
        <end position="72"/>
    </location>
</feature>
<keyword evidence="6" id="KW-1185">Reference proteome</keyword>